<keyword evidence="3" id="KW-1185">Reference proteome</keyword>
<name>A0A1S8CX40_9GAMM</name>
<reference evidence="2 3" key="1">
    <citation type="submission" date="2016-10" db="EMBL/GenBank/DDBJ databases">
        <title>Draft Genome sequence of Alkanindiges sp. strain H1.</title>
        <authorList>
            <person name="Subhash Y."/>
            <person name="Lee S."/>
        </authorList>
    </citation>
    <scope>NUCLEOTIDE SEQUENCE [LARGE SCALE GENOMIC DNA]</scope>
    <source>
        <strain evidence="2 3">H1</strain>
    </source>
</reference>
<keyword evidence="1" id="KW-0472">Membrane</keyword>
<dbReference type="Proteomes" id="UP000192132">
    <property type="component" value="Unassembled WGS sequence"/>
</dbReference>
<dbReference type="OrthoDB" id="7059897at2"/>
<keyword evidence="1" id="KW-1133">Transmembrane helix</keyword>
<proteinExistence type="predicted"/>
<protein>
    <submittedName>
        <fullName evidence="2">Uncharacterized protein</fullName>
    </submittedName>
</protein>
<evidence type="ECO:0000313" key="2">
    <source>
        <dbReference type="EMBL" id="ONG41594.1"/>
    </source>
</evidence>
<organism evidence="2 3">
    <name type="scientific">Alkanindiges hydrocarboniclasticus</name>
    <dbReference type="NCBI Taxonomy" id="1907941"/>
    <lineage>
        <taxon>Bacteria</taxon>
        <taxon>Pseudomonadati</taxon>
        <taxon>Pseudomonadota</taxon>
        <taxon>Gammaproteobacteria</taxon>
        <taxon>Moraxellales</taxon>
        <taxon>Moraxellaceae</taxon>
        <taxon>Alkanindiges</taxon>
    </lineage>
</organism>
<dbReference type="RefSeq" id="WP_076877349.1">
    <property type="nucleotide sequence ID" value="NZ_MLCN01000008.1"/>
</dbReference>
<dbReference type="EMBL" id="MLCN01000008">
    <property type="protein sequence ID" value="ONG41594.1"/>
    <property type="molecule type" value="Genomic_DNA"/>
</dbReference>
<evidence type="ECO:0000256" key="1">
    <source>
        <dbReference type="SAM" id="Phobius"/>
    </source>
</evidence>
<accession>A0A1S8CX40</accession>
<feature type="transmembrane region" description="Helical" evidence="1">
    <location>
        <begin position="129"/>
        <end position="152"/>
    </location>
</feature>
<evidence type="ECO:0000313" key="3">
    <source>
        <dbReference type="Proteomes" id="UP000192132"/>
    </source>
</evidence>
<gene>
    <name evidence="2" type="ORF">BKE30_03965</name>
</gene>
<feature type="transmembrane region" description="Helical" evidence="1">
    <location>
        <begin position="93"/>
        <end position="117"/>
    </location>
</feature>
<sequence>MITQQITAVALKLIAIWLVLQMFLNVPSLVMLSTHLEQYQQKAIPAVIYFWMITCFLVVGLVAAYLVFKTAASVLATAKTDTPLALGEDSQKILFQLAGIYFVVRSLAQLPASLSFIPIAPSVDMANILGLLGIIIQLLAGLWLTLCSGFWVGLMQHLRNASQIKK</sequence>
<dbReference type="AlphaFoldDB" id="A0A1S8CX40"/>
<feature type="transmembrane region" description="Helical" evidence="1">
    <location>
        <begin position="6"/>
        <end position="26"/>
    </location>
</feature>
<comment type="caution">
    <text evidence="2">The sequence shown here is derived from an EMBL/GenBank/DDBJ whole genome shotgun (WGS) entry which is preliminary data.</text>
</comment>
<feature type="transmembrane region" description="Helical" evidence="1">
    <location>
        <begin position="47"/>
        <end position="68"/>
    </location>
</feature>
<keyword evidence="1" id="KW-0812">Transmembrane</keyword>